<evidence type="ECO:0000313" key="2">
    <source>
        <dbReference type="Proteomes" id="UP000811246"/>
    </source>
</evidence>
<name>A0A922D7U3_CARIL</name>
<organism evidence="1 2">
    <name type="scientific">Carya illinoinensis</name>
    <name type="common">Pecan</name>
    <dbReference type="NCBI Taxonomy" id="32201"/>
    <lineage>
        <taxon>Eukaryota</taxon>
        <taxon>Viridiplantae</taxon>
        <taxon>Streptophyta</taxon>
        <taxon>Embryophyta</taxon>
        <taxon>Tracheophyta</taxon>
        <taxon>Spermatophyta</taxon>
        <taxon>Magnoliopsida</taxon>
        <taxon>eudicotyledons</taxon>
        <taxon>Gunneridae</taxon>
        <taxon>Pentapetalae</taxon>
        <taxon>rosids</taxon>
        <taxon>fabids</taxon>
        <taxon>Fagales</taxon>
        <taxon>Juglandaceae</taxon>
        <taxon>Carya</taxon>
    </lineage>
</organism>
<dbReference type="InterPro" id="IPR049306">
    <property type="entry name" value="GLV1-2"/>
</dbReference>
<evidence type="ECO:0000313" key="1">
    <source>
        <dbReference type="EMBL" id="KAG6675989.1"/>
    </source>
</evidence>
<comment type="caution">
    <text evidence="1">The sequence shown here is derived from an EMBL/GenBank/DDBJ whole genome shotgun (WGS) entry which is preliminary data.</text>
</comment>
<accession>A0A922D7U3</accession>
<protein>
    <submittedName>
        <fullName evidence="1">Uncharacterized protein</fullName>
    </submittedName>
</protein>
<reference evidence="1" key="1">
    <citation type="submission" date="2021-01" db="EMBL/GenBank/DDBJ databases">
        <authorList>
            <person name="Lovell J.T."/>
            <person name="Bentley N."/>
            <person name="Bhattarai G."/>
            <person name="Jenkins J.W."/>
            <person name="Sreedasyam A."/>
            <person name="Alarcon Y."/>
            <person name="Bock C."/>
            <person name="Boston L."/>
            <person name="Carlson J."/>
            <person name="Cervantes K."/>
            <person name="Clermont K."/>
            <person name="Krom N."/>
            <person name="Kubenka K."/>
            <person name="Mamidi S."/>
            <person name="Mattison C."/>
            <person name="Monteros M."/>
            <person name="Pisani C."/>
            <person name="Plott C."/>
            <person name="Rajasekar S."/>
            <person name="Rhein H.S."/>
            <person name="Rohla C."/>
            <person name="Song M."/>
            <person name="Hilaire R.S."/>
            <person name="Shu S."/>
            <person name="Wells L."/>
            <person name="Wang X."/>
            <person name="Webber J."/>
            <person name="Heerema R.J."/>
            <person name="Klein P."/>
            <person name="Conner P."/>
            <person name="Grauke L."/>
            <person name="Grimwood J."/>
            <person name="Schmutz J."/>
            <person name="Randall J.J."/>
        </authorList>
    </citation>
    <scope>NUCLEOTIDE SEQUENCE</scope>
    <source>
        <tissue evidence="1">Leaf</tissue>
    </source>
</reference>
<dbReference type="Proteomes" id="UP000811246">
    <property type="component" value="Chromosome 15"/>
</dbReference>
<sequence>MALVSSKQLVAVTVAFLLFSIILIAMAAGFTKYMSTDQERAGLDVPRDHEFETGDGDLLKKNKAYDDDLWGSAEFDAMDYTPARKKPPIHN</sequence>
<proteinExistence type="predicted"/>
<dbReference type="AlphaFoldDB" id="A0A922D7U3"/>
<gene>
    <name evidence="1" type="ORF">I3842_15G131800</name>
</gene>
<dbReference type="EMBL" id="CM031839">
    <property type="protein sequence ID" value="KAG6675989.1"/>
    <property type="molecule type" value="Genomic_DNA"/>
</dbReference>
<dbReference type="Pfam" id="PF21529">
    <property type="entry name" value="GLV1-2"/>
    <property type="match status" value="1"/>
</dbReference>